<reference evidence="14" key="2">
    <citation type="submission" date="2025-08" db="UniProtKB">
        <authorList>
            <consortium name="Ensembl"/>
        </authorList>
    </citation>
    <scope>IDENTIFICATION</scope>
</reference>
<evidence type="ECO:0000313" key="14">
    <source>
        <dbReference type="Ensembl" id="ENSCSAVP00000016679.1"/>
    </source>
</evidence>
<dbReference type="OMA" id="KTHVKEM"/>
<dbReference type="PANTHER" id="PTHR24223:SF447">
    <property type="entry name" value="MULTIDRUG RESISTANCE-ASSOCIATED PROTEIN 5"/>
    <property type="match status" value="1"/>
</dbReference>
<dbReference type="FunFam" id="3.40.50.300:FF:000997">
    <property type="entry name" value="Multidrug resistance-associated protein 1"/>
    <property type="match status" value="1"/>
</dbReference>
<dbReference type="InterPro" id="IPR003593">
    <property type="entry name" value="AAA+_ATPase"/>
</dbReference>
<comment type="subcellular location">
    <subcellularLocation>
        <location evidence="1">Endomembrane system</location>
        <topology evidence="1">Multi-pass membrane protein</topology>
    </subcellularLocation>
</comment>
<dbReference type="Ensembl" id="ENSCSAVT00000016861.1">
    <property type="protein sequence ID" value="ENSCSAVP00000016679.1"/>
    <property type="gene ID" value="ENSCSAVG00000009806.1"/>
</dbReference>
<dbReference type="Pfam" id="PF00005">
    <property type="entry name" value="ABC_tran"/>
    <property type="match status" value="2"/>
</dbReference>
<dbReference type="InParanoid" id="H2ZGG3"/>
<name>H2ZGG3_CIOSA</name>
<evidence type="ECO:0000256" key="4">
    <source>
        <dbReference type="ARBA" id="ARBA00022692"/>
    </source>
</evidence>
<dbReference type="GO" id="GO:0005524">
    <property type="term" value="F:ATP binding"/>
    <property type="evidence" value="ECO:0007669"/>
    <property type="project" value="UniProtKB-KW"/>
</dbReference>
<keyword evidence="7" id="KW-0067">ATP-binding</keyword>
<dbReference type="PROSITE" id="PS50893">
    <property type="entry name" value="ABC_TRANSPORTER_2"/>
    <property type="match status" value="2"/>
</dbReference>
<feature type="transmembrane region" description="Helical" evidence="11">
    <location>
        <begin position="234"/>
        <end position="262"/>
    </location>
</feature>
<dbReference type="GO" id="GO:0140359">
    <property type="term" value="F:ABC-type transporter activity"/>
    <property type="evidence" value="ECO:0007669"/>
    <property type="project" value="InterPro"/>
</dbReference>
<dbReference type="FunFam" id="3.40.50.300:FF:000074">
    <property type="entry name" value="Multidrug resistance-associated protein 5 isoform 1"/>
    <property type="match status" value="1"/>
</dbReference>
<feature type="transmembrane region" description="Helical" evidence="11">
    <location>
        <begin position="326"/>
        <end position="354"/>
    </location>
</feature>
<evidence type="ECO:0000256" key="3">
    <source>
        <dbReference type="ARBA" id="ARBA00022448"/>
    </source>
</evidence>
<reference evidence="15" key="1">
    <citation type="submission" date="2003-08" db="EMBL/GenBank/DDBJ databases">
        <authorList>
            <person name="Birren B."/>
            <person name="Nusbaum C."/>
            <person name="Abebe A."/>
            <person name="Abouelleil A."/>
            <person name="Adekoya E."/>
            <person name="Ait-zahra M."/>
            <person name="Allen N."/>
            <person name="Allen T."/>
            <person name="An P."/>
            <person name="Anderson M."/>
            <person name="Anderson S."/>
            <person name="Arachchi H."/>
            <person name="Armbruster J."/>
            <person name="Bachantsang P."/>
            <person name="Baldwin J."/>
            <person name="Barry A."/>
            <person name="Bayul T."/>
            <person name="Blitshsteyn B."/>
            <person name="Bloom T."/>
            <person name="Blye J."/>
            <person name="Boguslavskiy L."/>
            <person name="Borowsky M."/>
            <person name="Boukhgalter B."/>
            <person name="Brunache A."/>
            <person name="Butler J."/>
            <person name="Calixte N."/>
            <person name="Calvo S."/>
            <person name="Camarata J."/>
            <person name="Campo K."/>
            <person name="Chang J."/>
            <person name="Cheshatsang Y."/>
            <person name="Citroen M."/>
            <person name="Collymore A."/>
            <person name="Considine T."/>
            <person name="Cook A."/>
            <person name="Cooke P."/>
            <person name="Corum B."/>
            <person name="Cuomo C."/>
            <person name="David R."/>
            <person name="Dawoe T."/>
            <person name="Degray S."/>
            <person name="Dodge S."/>
            <person name="Dooley K."/>
            <person name="Dorje P."/>
            <person name="Dorjee K."/>
            <person name="Dorris L."/>
            <person name="Duffey N."/>
            <person name="Dupes A."/>
            <person name="Elkins T."/>
            <person name="Engels R."/>
            <person name="Erickson J."/>
            <person name="Farina A."/>
            <person name="Faro S."/>
            <person name="Ferreira P."/>
            <person name="Fischer H."/>
            <person name="Fitzgerald M."/>
            <person name="Foley K."/>
            <person name="Gage D."/>
            <person name="Galagan J."/>
            <person name="Gearin G."/>
            <person name="Gnerre S."/>
            <person name="Gnirke A."/>
            <person name="Goyette A."/>
            <person name="Graham J."/>
            <person name="Grandbois E."/>
            <person name="Gyaltsen K."/>
            <person name="Hafez N."/>
            <person name="Hagopian D."/>
            <person name="Hagos B."/>
            <person name="Hall J."/>
            <person name="Hatcher B."/>
            <person name="Heller A."/>
            <person name="Higgins H."/>
            <person name="Honan T."/>
            <person name="Horn A."/>
            <person name="Houde N."/>
            <person name="Hughes L."/>
            <person name="Hulme W."/>
            <person name="Husby E."/>
            <person name="Iliev I."/>
            <person name="Jaffe D."/>
            <person name="Jones C."/>
            <person name="Kamal M."/>
            <person name="Kamat A."/>
            <person name="Kamvysselis M."/>
            <person name="Karlsson E."/>
            <person name="Kells C."/>
            <person name="Kieu A."/>
            <person name="Kisner P."/>
            <person name="Kodira C."/>
            <person name="Kulbokas E."/>
            <person name="Labutti K."/>
            <person name="Lama D."/>
            <person name="Landers T."/>
            <person name="Leger J."/>
            <person name="Levine S."/>
            <person name="Lewis D."/>
            <person name="Lewis T."/>
            <person name="Lindblad-toh K."/>
            <person name="Liu X."/>
            <person name="Lokyitsang T."/>
            <person name="Lokyitsang Y."/>
            <person name="Lucien O."/>
            <person name="Lui A."/>
            <person name="Ma L.J."/>
            <person name="Mabbitt R."/>
            <person name="Macdonald J."/>
            <person name="Maclean C."/>
            <person name="Major J."/>
            <person name="Manning J."/>
            <person name="Marabella R."/>
            <person name="Maru K."/>
            <person name="Matthews C."/>
            <person name="Mauceli E."/>
            <person name="Mccarthy M."/>
            <person name="Mcdonough S."/>
            <person name="Mcghee T."/>
            <person name="Meldrim J."/>
            <person name="Meneus L."/>
            <person name="Mesirov J."/>
            <person name="Mihalev A."/>
            <person name="Mihova T."/>
            <person name="Mikkelsen T."/>
            <person name="Mlenga V."/>
            <person name="Moru K."/>
            <person name="Mozes J."/>
            <person name="Mulrain L."/>
            <person name="Munson G."/>
            <person name="Naylor J."/>
            <person name="Newes C."/>
            <person name="Nguyen C."/>
            <person name="Nguyen N."/>
            <person name="Nguyen T."/>
            <person name="Nicol R."/>
            <person name="Nielsen C."/>
            <person name="Nizzari M."/>
            <person name="Norbu C."/>
            <person name="Norbu N."/>
            <person name="O'donnell P."/>
            <person name="Okoawo O."/>
            <person name="O'leary S."/>
            <person name="Omotosho B."/>
            <person name="O'neill K."/>
            <person name="Osman S."/>
            <person name="Parker S."/>
            <person name="Perrin D."/>
            <person name="Phunkhang P."/>
            <person name="Piqani B."/>
            <person name="Purcell S."/>
            <person name="Rachupka T."/>
            <person name="Ramasamy U."/>
            <person name="Rameau R."/>
            <person name="Ray V."/>
            <person name="Raymond C."/>
            <person name="Retta R."/>
            <person name="Richardson S."/>
            <person name="Rise C."/>
            <person name="Rodriguez J."/>
            <person name="Rogers J."/>
            <person name="Rogov P."/>
            <person name="Rutman M."/>
            <person name="Schupbach R."/>
            <person name="Seaman C."/>
            <person name="Settipalli S."/>
            <person name="Sharpe T."/>
            <person name="Sheridan J."/>
            <person name="Sherpa N."/>
            <person name="Shi J."/>
            <person name="Smirnov S."/>
            <person name="Smith C."/>
            <person name="Sougnez C."/>
            <person name="Spencer B."/>
            <person name="Stalker J."/>
            <person name="Stange-thomann N."/>
            <person name="Stavropoulos S."/>
            <person name="Stetson K."/>
            <person name="Stone C."/>
            <person name="Stone S."/>
            <person name="Stubbs M."/>
            <person name="Talamas J."/>
            <person name="Tchuinga P."/>
            <person name="Tenzing P."/>
            <person name="Tesfaye S."/>
            <person name="Theodore J."/>
            <person name="Thoulutsang Y."/>
            <person name="Topham K."/>
            <person name="Towey S."/>
            <person name="Tsamla T."/>
            <person name="Tsomo N."/>
            <person name="Vallee D."/>
            <person name="Vassiliev H."/>
            <person name="Venkataraman V."/>
            <person name="Vinson J."/>
            <person name="Vo A."/>
            <person name="Wade C."/>
            <person name="Wang S."/>
            <person name="Wangchuk T."/>
            <person name="Wangdi T."/>
            <person name="Whittaker C."/>
            <person name="Wilkinson J."/>
            <person name="Wu Y."/>
            <person name="Wyman D."/>
            <person name="Yadav S."/>
            <person name="Yang S."/>
            <person name="Yang X."/>
            <person name="Yeager S."/>
            <person name="Yee E."/>
            <person name="Young G."/>
            <person name="Zainoun J."/>
            <person name="Zembeck L."/>
            <person name="Zimmer A."/>
            <person name="Zody M."/>
            <person name="Lander E."/>
        </authorList>
    </citation>
    <scope>NUCLEOTIDE SEQUENCE [LARGE SCALE GENOMIC DNA]</scope>
</reference>
<dbReference type="CDD" id="cd03250">
    <property type="entry name" value="ABCC_MRP_domain1"/>
    <property type="match status" value="1"/>
</dbReference>
<dbReference type="GO" id="GO:0016020">
    <property type="term" value="C:membrane"/>
    <property type="evidence" value="ECO:0007669"/>
    <property type="project" value="InterPro"/>
</dbReference>
<feature type="domain" description="ABC transmembrane type-1" evidence="13">
    <location>
        <begin position="741"/>
        <end position="1032"/>
    </location>
</feature>
<dbReference type="InterPro" id="IPR011527">
    <property type="entry name" value="ABC1_TM_dom"/>
</dbReference>
<accession>H2ZGG3</accession>
<reference evidence="14" key="3">
    <citation type="submission" date="2025-09" db="UniProtKB">
        <authorList>
            <consortium name="Ensembl"/>
        </authorList>
    </citation>
    <scope>IDENTIFICATION</scope>
</reference>
<evidence type="ECO:0000259" key="12">
    <source>
        <dbReference type="PROSITE" id="PS50893"/>
    </source>
</evidence>
<dbReference type="InterPro" id="IPR036640">
    <property type="entry name" value="ABC1_TM_sf"/>
</dbReference>
<dbReference type="Gene3D" id="3.40.50.300">
    <property type="entry name" value="P-loop containing nucleotide triphosphate hydrolases"/>
    <property type="match status" value="2"/>
</dbReference>
<dbReference type="GO" id="GO:0012505">
    <property type="term" value="C:endomembrane system"/>
    <property type="evidence" value="ECO:0007669"/>
    <property type="project" value="UniProtKB-SubCell"/>
</dbReference>
<dbReference type="CDD" id="cd18599">
    <property type="entry name" value="ABC_6TM_MRP5_8_9_D2"/>
    <property type="match status" value="1"/>
</dbReference>
<evidence type="ECO:0000256" key="2">
    <source>
        <dbReference type="ARBA" id="ARBA00009726"/>
    </source>
</evidence>
<keyword evidence="15" id="KW-1185">Reference proteome</keyword>
<dbReference type="SUPFAM" id="SSF52540">
    <property type="entry name" value="P-loop containing nucleoside triphosphate hydrolases"/>
    <property type="match status" value="2"/>
</dbReference>
<evidence type="ECO:0000256" key="7">
    <source>
        <dbReference type="ARBA" id="ARBA00022840"/>
    </source>
</evidence>
<feature type="transmembrane region" description="Helical" evidence="11">
    <location>
        <begin position="722"/>
        <end position="744"/>
    </location>
</feature>
<keyword evidence="6" id="KW-0547">Nucleotide-binding</keyword>
<dbReference type="FunFam" id="1.20.1560.10:FF:000012">
    <property type="entry name" value="ATP binding cassette subfamily C member 5"/>
    <property type="match status" value="1"/>
</dbReference>
<dbReference type="CDD" id="cd03244">
    <property type="entry name" value="ABCC_MRP_domain2"/>
    <property type="match status" value="1"/>
</dbReference>
<evidence type="ECO:0000256" key="11">
    <source>
        <dbReference type="SAM" id="Phobius"/>
    </source>
</evidence>
<dbReference type="SUPFAM" id="SSF90123">
    <property type="entry name" value="ABC transporter transmembrane region"/>
    <property type="match status" value="2"/>
</dbReference>
<organism evidence="14 15">
    <name type="scientific">Ciona savignyi</name>
    <name type="common">Pacific transparent sea squirt</name>
    <dbReference type="NCBI Taxonomy" id="51511"/>
    <lineage>
        <taxon>Eukaryota</taxon>
        <taxon>Metazoa</taxon>
        <taxon>Chordata</taxon>
        <taxon>Tunicata</taxon>
        <taxon>Ascidiacea</taxon>
        <taxon>Phlebobranchia</taxon>
        <taxon>Cionidae</taxon>
        <taxon>Ciona</taxon>
    </lineage>
</organism>
<evidence type="ECO:0000256" key="10">
    <source>
        <dbReference type="ARBA" id="ARBA00023180"/>
    </source>
</evidence>
<feature type="domain" description="ABC transmembrane type-1" evidence="13">
    <location>
        <begin position="112"/>
        <end position="391"/>
    </location>
</feature>
<evidence type="ECO:0000256" key="6">
    <source>
        <dbReference type="ARBA" id="ARBA00022741"/>
    </source>
</evidence>
<dbReference type="STRING" id="51511.ENSCSAVP00000016679"/>
<dbReference type="CDD" id="cd18592">
    <property type="entry name" value="ABC_6TM_MRP5_8_9_D1"/>
    <property type="match status" value="1"/>
</dbReference>
<keyword evidence="3" id="KW-0813">Transport</keyword>
<feature type="transmembrane region" description="Helical" evidence="11">
    <location>
        <begin position="891"/>
        <end position="909"/>
    </location>
</feature>
<dbReference type="GeneTree" id="ENSGT00940000155470"/>
<dbReference type="InterPro" id="IPR003439">
    <property type="entry name" value="ABC_transporter-like_ATP-bd"/>
</dbReference>
<dbReference type="GO" id="GO:0016887">
    <property type="term" value="F:ATP hydrolysis activity"/>
    <property type="evidence" value="ECO:0007669"/>
    <property type="project" value="InterPro"/>
</dbReference>
<evidence type="ECO:0000256" key="5">
    <source>
        <dbReference type="ARBA" id="ARBA00022737"/>
    </source>
</evidence>
<feature type="transmembrane region" description="Helical" evidence="11">
    <location>
        <begin position="151"/>
        <end position="173"/>
    </location>
</feature>
<dbReference type="Proteomes" id="UP000007875">
    <property type="component" value="Unassembled WGS sequence"/>
</dbReference>
<evidence type="ECO:0000256" key="1">
    <source>
        <dbReference type="ARBA" id="ARBA00004127"/>
    </source>
</evidence>
<comment type="similarity">
    <text evidence="2">Belongs to the ABC transporter superfamily. ABCC family. Conjugate transporter (TC 3.A.1.208) subfamily.</text>
</comment>
<feature type="transmembrane region" description="Helical" evidence="11">
    <location>
        <begin position="788"/>
        <end position="808"/>
    </location>
</feature>
<feature type="transmembrane region" description="Helical" evidence="11">
    <location>
        <begin position="110"/>
        <end position="131"/>
    </location>
</feature>
<evidence type="ECO:0000259" key="13">
    <source>
        <dbReference type="PROSITE" id="PS50929"/>
    </source>
</evidence>
<dbReference type="FunFam" id="1.20.1560.10:FF:000015">
    <property type="entry name" value="multidrug resistance-associated protein 5 isoform X1"/>
    <property type="match status" value="1"/>
</dbReference>
<dbReference type="FunCoup" id="H2ZGG3">
    <property type="interactions" value="14"/>
</dbReference>
<keyword evidence="5" id="KW-0677">Repeat</keyword>
<proteinExistence type="inferred from homology"/>
<dbReference type="Gene3D" id="1.20.1560.10">
    <property type="entry name" value="ABC transporter type 1, transmembrane domain"/>
    <property type="match status" value="2"/>
</dbReference>
<dbReference type="eggNOG" id="KOG0054">
    <property type="taxonomic scope" value="Eukaryota"/>
</dbReference>
<feature type="transmembrane region" description="Helical" evidence="11">
    <location>
        <begin position="981"/>
        <end position="998"/>
    </location>
</feature>
<dbReference type="InterPro" id="IPR027417">
    <property type="entry name" value="P-loop_NTPase"/>
</dbReference>
<evidence type="ECO:0000256" key="9">
    <source>
        <dbReference type="ARBA" id="ARBA00023136"/>
    </source>
</evidence>
<evidence type="ECO:0000256" key="8">
    <source>
        <dbReference type="ARBA" id="ARBA00022989"/>
    </source>
</evidence>
<dbReference type="Pfam" id="PF00664">
    <property type="entry name" value="ABC_membrane"/>
    <property type="match status" value="2"/>
</dbReference>
<keyword evidence="8 11" id="KW-1133">Transmembrane helix</keyword>
<dbReference type="PANTHER" id="PTHR24223">
    <property type="entry name" value="ATP-BINDING CASSETTE SUB-FAMILY C"/>
    <property type="match status" value="1"/>
</dbReference>
<feature type="domain" description="ABC transporter" evidence="12">
    <location>
        <begin position="447"/>
        <end position="677"/>
    </location>
</feature>
<protein>
    <submittedName>
        <fullName evidence="14">Uncharacterized protein</fullName>
    </submittedName>
</protein>
<keyword evidence="9 11" id="KW-0472">Membrane</keyword>
<feature type="domain" description="ABC transporter" evidence="12">
    <location>
        <begin position="1068"/>
        <end position="1302"/>
    </location>
</feature>
<sequence length="1311" mass="145969">VIQSKSPIDKYKPALKTLIPFRPFANKKNEHPNDKAGLVSTMTFSWFTVLVLRAFRKPPSTEDLWQLSKYDRTEPNYARMLRFWKNEVSSKGIKNASLWRVFIRFIRTRMILTLILTCLFSGVVFISSGIILRKLIQHVSNPEYSLSHGLVLVGALIAAEVTRASLLTAVYVINYRTAVRCRSAMLMMIFHKVLHLTHVPGSISAGELTNMCSNDGDRIFEICRTGNLVVMGPILFITGTVYVCVLIGPIGLIGSGIFILMLPVQGILVKLMNSIRQKAVALTDQRVHKINEILTSIKLIKMYSWEKPFSDVVHAIRVKELSLLKIAAFLGSVNISAAFLTPVVAAVIMFSAYVSFGHNLTAEEAFTCVALFNVMSYGLKLMPISIKSIADGAASFKRLQEVLCIKDEQDYVRKKTRDKQNIIKVENASLSWNSKTSTVDETDSKVVEDTPVNDSKHLLHDDEPNVQVTLQSIDLTVQNGDLIGIYGPVGSGKSSLFSALLGQMELLGGSVAVCESIAYAAQEAWLMNATVRENIIFGSTYNKILYKKVIYACGLEQDFNILPSRDLTEVGERGLNLSGGQKQRISLARALYSDRDLYLLDDPLSAVDAHVGKHIFFEAIFTFLKSRGKTILFVTHQTQYLLHCDKVFLMKNGTLIRTLEHEFDENELTKSEDKAEVVGDTTSASIQSPGSPGKSLNENDLEIQGKLMSDEERGSAIPMSTYYSYIKASGGFILWMLMSMFFFINVGAQQFGNFWISFWINQGSGRENFSAPVMFDLTVNSLLDNPNFGLYLIIYGVVALAMAVISVLRGFSYVSMTIQGSGVLHSQLFKKTLYATMTFYDVTPSGRILNRFQKDMDELDTVLPFLWEMFILNFTTLLIAAALIAYVFPQFLIIMAIVLPMIFFVYIFFRPAARELKRLDVLSRSPLLSHITATVNGLDSIKAYCQLTEFAAEFQRLLDINGVPCYLFACANRWLALRLDMLTVITGVVTTVLVIVYGDVVSPASAGLALSSSFLMTGLIQFTIRLLTEAEARFVTFDRIKYYITNIPQEESKSTITPEESWPARGVVEYSNVSMRYRPGLQLALKNISFKINEKEKIGIVGRTGSGKSSLAVTLFRLVDSSSGSIIIDGVDIKSVDLHDLRSKLSIIPQDPVLFSGSVRYNLDPFSKHSDDALWIALEKTHLKPLISSQEGQLESTVLEGGSNFSVGERQLICLARALLRNSKILVLDEATAAVDSDTEKLVHEMTKEMFADCTIITIAHRLTSVTSCDRVIVMNDGEIVEFDEPNVLLSNEHSQFSQMLAAFKSNALVS</sequence>
<dbReference type="InterPro" id="IPR017871">
    <property type="entry name" value="ABC_transporter-like_CS"/>
</dbReference>
<dbReference type="PROSITE" id="PS50929">
    <property type="entry name" value="ABC_TM1F"/>
    <property type="match status" value="2"/>
</dbReference>
<keyword evidence="4 11" id="KW-0812">Transmembrane</keyword>
<dbReference type="PROSITE" id="PS00211">
    <property type="entry name" value="ABC_TRANSPORTER_1"/>
    <property type="match status" value="2"/>
</dbReference>
<dbReference type="InterPro" id="IPR050173">
    <property type="entry name" value="ABC_transporter_C-like"/>
</dbReference>
<feature type="transmembrane region" description="Helical" evidence="11">
    <location>
        <begin position="861"/>
        <end position="885"/>
    </location>
</feature>
<keyword evidence="10" id="KW-0325">Glycoprotein</keyword>
<dbReference type="SMART" id="SM00382">
    <property type="entry name" value="AAA"/>
    <property type="match status" value="2"/>
</dbReference>
<feature type="transmembrane region" description="Helical" evidence="11">
    <location>
        <begin position="1004"/>
        <end position="1024"/>
    </location>
</feature>
<evidence type="ECO:0000313" key="15">
    <source>
        <dbReference type="Proteomes" id="UP000007875"/>
    </source>
</evidence>